<feature type="region of interest" description="Disordered" evidence="1">
    <location>
        <begin position="127"/>
        <end position="164"/>
    </location>
</feature>
<feature type="region of interest" description="Disordered" evidence="1">
    <location>
        <begin position="228"/>
        <end position="275"/>
    </location>
</feature>
<name>A0A9P4TSV6_9PEZI</name>
<protein>
    <submittedName>
        <fullName evidence="2">Uncharacterized protein</fullName>
    </submittedName>
</protein>
<evidence type="ECO:0000313" key="2">
    <source>
        <dbReference type="EMBL" id="KAF2419616.1"/>
    </source>
</evidence>
<feature type="compositionally biased region" description="Basic and acidic residues" evidence="1">
    <location>
        <begin position="67"/>
        <end position="79"/>
    </location>
</feature>
<proteinExistence type="predicted"/>
<dbReference type="EMBL" id="MU007118">
    <property type="protein sequence ID" value="KAF2419616.1"/>
    <property type="molecule type" value="Genomic_DNA"/>
</dbReference>
<sequence>MHFLEYMANTNPQPQNGLPNPEHGKENHGRREKLQHRPISPPYKKTKREQEGMTPDEAAQSSLGSGNDHEERPTEREPPRSPLGGDEPNPTSNFNSEGGPESRGEDEQIDPEILRPTVASPYFPINYNYHRHTTTGPAQQRRRLPRSHALQAQAQPSPKRKRSYHAYLPTTPTRLRQSWSNTDGEGLDDTSAVLRNLRVINRAHKNVTGWEKEERQVFESMGIKSARPRDTAQKLGNFGKWHDCRPLGLNKGEEDGEMVDEGVESGIGLEEEEEL</sequence>
<dbReference type="Proteomes" id="UP000800235">
    <property type="component" value="Unassembled WGS sequence"/>
</dbReference>
<evidence type="ECO:0000313" key="3">
    <source>
        <dbReference type="Proteomes" id="UP000800235"/>
    </source>
</evidence>
<dbReference type="AlphaFoldDB" id="A0A9P4TSV6"/>
<keyword evidence="3" id="KW-1185">Reference proteome</keyword>
<accession>A0A9P4TSV6</accession>
<gene>
    <name evidence="2" type="ORF">EJ08DRAFT_43069</name>
</gene>
<feature type="compositionally biased region" description="Polar residues" evidence="1">
    <location>
        <begin position="8"/>
        <end position="18"/>
    </location>
</feature>
<feature type="compositionally biased region" description="Acidic residues" evidence="1">
    <location>
        <begin position="254"/>
        <end position="275"/>
    </location>
</feature>
<comment type="caution">
    <text evidence="2">The sequence shown here is derived from an EMBL/GenBank/DDBJ whole genome shotgun (WGS) entry which is preliminary data.</text>
</comment>
<organism evidence="2 3">
    <name type="scientific">Tothia fuscella</name>
    <dbReference type="NCBI Taxonomy" id="1048955"/>
    <lineage>
        <taxon>Eukaryota</taxon>
        <taxon>Fungi</taxon>
        <taxon>Dikarya</taxon>
        <taxon>Ascomycota</taxon>
        <taxon>Pezizomycotina</taxon>
        <taxon>Dothideomycetes</taxon>
        <taxon>Pleosporomycetidae</taxon>
        <taxon>Venturiales</taxon>
        <taxon>Cylindrosympodiaceae</taxon>
        <taxon>Tothia</taxon>
    </lineage>
</organism>
<feature type="region of interest" description="Disordered" evidence="1">
    <location>
        <begin position="1"/>
        <end position="108"/>
    </location>
</feature>
<reference evidence="2" key="1">
    <citation type="journal article" date="2020" name="Stud. Mycol.">
        <title>101 Dothideomycetes genomes: a test case for predicting lifestyles and emergence of pathogens.</title>
        <authorList>
            <person name="Haridas S."/>
            <person name="Albert R."/>
            <person name="Binder M."/>
            <person name="Bloem J."/>
            <person name="Labutti K."/>
            <person name="Salamov A."/>
            <person name="Andreopoulos B."/>
            <person name="Baker S."/>
            <person name="Barry K."/>
            <person name="Bills G."/>
            <person name="Bluhm B."/>
            <person name="Cannon C."/>
            <person name="Castanera R."/>
            <person name="Culley D."/>
            <person name="Daum C."/>
            <person name="Ezra D."/>
            <person name="Gonzalez J."/>
            <person name="Henrissat B."/>
            <person name="Kuo A."/>
            <person name="Liang C."/>
            <person name="Lipzen A."/>
            <person name="Lutzoni F."/>
            <person name="Magnuson J."/>
            <person name="Mondo S."/>
            <person name="Nolan M."/>
            <person name="Ohm R."/>
            <person name="Pangilinan J."/>
            <person name="Park H.-J."/>
            <person name="Ramirez L."/>
            <person name="Alfaro M."/>
            <person name="Sun H."/>
            <person name="Tritt A."/>
            <person name="Yoshinaga Y."/>
            <person name="Zwiers L.-H."/>
            <person name="Turgeon B."/>
            <person name="Goodwin S."/>
            <person name="Spatafora J."/>
            <person name="Crous P."/>
            <person name="Grigoriev I."/>
        </authorList>
    </citation>
    <scope>NUCLEOTIDE SEQUENCE</scope>
    <source>
        <strain evidence="2">CBS 130266</strain>
    </source>
</reference>
<evidence type="ECO:0000256" key="1">
    <source>
        <dbReference type="SAM" id="MobiDB-lite"/>
    </source>
</evidence>